<accession>A0ABU0YJW3</accession>
<sequence length="172" mass="19400">MPSPDGSKGSIEALHRYWNSRAGGLAPQRSDIDPADIKPLLPFLYIIRYERDPFRVRYILTGTEVDRWNGFNMTGRYIDEFLATDIHGANRILLDAYTEAFNTAAPAFCTYSWPTRAGYTLEVRVGLFPLRVGEEIQQCLAVEDYSGFSRAMADQSVPFEDVVVKRADPGEP</sequence>
<keyword evidence="2" id="KW-1185">Reference proteome</keyword>
<organism evidence="1 2">
    <name type="scientific">Dongia sedimenti</name>
    <dbReference type="NCBI Taxonomy" id="3064282"/>
    <lineage>
        <taxon>Bacteria</taxon>
        <taxon>Pseudomonadati</taxon>
        <taxon>Pseudomonadota</taxon>
        <taxon>Alphaproteobacteria</taxon>
        <taxon>Rhodospirillales</taxon>
        <taxon>Dongiaceae</taxon>
        <taxon>Dongia</taxon>
    </lineage>
</organism>
<evidence type="ECO:0000313" key="2">
    <source>
        <dbReference type="Proteomes" id="UP001230156"/>
    </source>
</evidence>
<dbReference type="InterPro" id="IPR009922">
    <property type="entry name" value="DUF1457"/>
</dbReference>
<dbReference type="Pfam" id="PF07310">
    <property type="entry name" value="PAS_5"/>
    <property type="match status" value="1"/>
</dbReference>
<evidence type="ECO:0000313" key="1">
    <source>
        <dbReference type="EMBL" id="MDQ7246958.1"/>
    </source>
</evidence>
<reference evidence="2" key="1">
    <citation type="submission" date="2023-08" db="EMBL/GenBank/DDBJ databases">
        <title>Rhodospirillaceae gen. nov., a novel taxon isolated from the Yangtze River Yuezi River estuary sludge.</title>
        <authorList>
            <person name="Ruan L."/>
        </authorList>
    </citation>
    <scope>NUCLEOTIDE SEQUENCE [LARGE SCALE GENOMIC DNA]</scope>
    <source>
        <strain evidence="2">R-7</strain>
    </source>
</reference>
<dbReference type="EMBL" id="JAUYVI010000002">
    <property type="protein sequence ID" value="MDQ7246958.1"/>
    <property type="molecule type" value="Genomic_DNA"/>
</dbReference>
<proteinExistence type="predicted"/>
<protein>
    <submittedName>
        <fullName evidence="1">PAS domain-containing protein</fullName>
    </submittedName>
</protein>
<name>A0ABU0YJW3_9PROT</name>
<comment type="caution">
    <text evidence="1">The sequence shown here is derived from an EMBL/GenBank/DDBJ whole genome shotgun (WGS) entry which is preliminary data.</text>
</comment>
<dbReference type="RefSeq" id="WP_379954371.1">
    <property type="nucleotide sequence ID" value="NZ_JAUYVI010000002.1"/>
</dbReference>
<dbReference type="Proteomes" id="UP001230156">
    <property type="component" value="Unassembled WGS sequence"/>
</dbReference>
<gene>
    <name evidence="1" type="ORF">Q8A70_04750</name>
</gene>